<keyword evidence="2" id="KW-0808">Transferase</keyword>
<name>A0A9N9PRT9_9HELO</name>
<evidence type="ECO:0000256" key="6">
    <source>
        <dbReference type="SAM" id="MobiDB-lite"/>
    </source>
</evidence>
<dbReference type="Gene3D" id="1.10.510.10">
    <property type="entry name" value="Transferase(Phosphotransferase) domain 1"/>
    <property type="match status" value="1"/>
</dbReference>
<accession>A0A9N9PRT9</accession>
<dbReference type="Proteomes" id="UP000696280">
    <property type="component" value="Unassembled WGS sequence"/>
</dbReference>
<comment type="caution">
    <text evidence="8">The sequence shown here is derived from an EMBL/GenBank/DDBJ whole genome shotgun (WGS) entry which is preliminary data.</text>
</comment>
<feature type="domain" description="Protein kinase" evidence="7">
    <location>
        <begin position="30"/>
        <end position="354"/>
    </location>
</feature>
<dbReference type="InterPro" id="IPR011009">
    <property type="entry name" value="Kinase-like_dom_sf"/>
</dbReference>
<dbReference type="GO" id="GO:0005634">
    <property type="term" value="C:nucleus"/>
    <property type="evidence" value="ECO:0007669"/>
    <property type="project" value="TreeGrafter"/>
</dbReference>
<dbReference type="GO" id="GO:0005737">
    <property type="term" value="C:cytoplasm"/>
    <property type="evidence" value="ECO:0007669"/>
    <property type="project" value="TreeGrafter"/>
</dbReference>
<feature type="compositionally biased region" description="Low complexity" evidence="6">
    <location>
        <begin position="537"/>
        <end position="546"/>
    </location>
</feature>
<evidence type="ECO:0000256" key="3">
    <source>
        <dbReference type="ARBA" id="ARBA00022741"/>
    </source>
</evidence>
<sequence>MDDPEFLPRDLWLQSDATWKESLGPEWYGRKIGVVLGRGGYGVVGLWQYNGPGNPAVTQVAVKSTIIEYFDRKNPKWLREGTILKMAQAAKSPHIIRLFGNQSRDRAAGDIYSDVIRLFMEFCPGGDLHNLYEERWAARKRGVLPEVPLLEADLWCIFHCLALGVGALDRGTEDLTSRAPLSWDRNHHIVHYDLKPENVFFSNRDKDHTRVPLVKIADFGLARLEPRRRRSSSLKRIGRQPRGGTVYYRPPEANNDWFKLRRPRKGPYTNVYQIGAIMHNLVARRDSDQFFIPINTWRNTLRGLFKSGETQGVRMDNNDVKGYYSKALRELIMDCMNKEPLNRPSTEELQRRTLQGREVAAESARMKRPSNDQNDINWDEVAFITNQFPEPPAIQGRQFAPRPPPVPTEPSSRNPAQDMVVTVNGPDEEAQTASDESGEALGLGLVREGGIILDRTPIIVDSDEDIPLDIFSNHLVVDGAPFAIRGDGAGGVGDDISISGTEFEDLRPSHSRFTRRGADMTATRLEARSRHFPRPPSTTSTSTLSPDNRSLDSSTHHDEVERQIIYEARQADAFELYEEMATPSAQLLGTTNYSPSQPSPATASAPVTPVTSWP</sequence>
<organism evidence="8 9">
    <name type="scientific">Hymenoscyphus fraxineus</name>
    <dbReference type="NCBI Taxonomy" id="746836"/>
    <lineage>
        <taxon>Eukaryota</taxon>
        <taxon>Fungi</taxon>
        <taxon>Dikarya</taxon>
        <taxon>Ascomycota</taxon>
        <taxon>Pezizomycotina</taxon>
        <taxon>Leotiomycetes</taxon>
        <taxon>Helotiales</taxon>
        <taxon>Helotiaceae</taxon>
        <taxon>Hymenoscyphus</taxon>
    </lineage>
</organism>
<dbReference type="EMBL" id="CAJVRL010000044">
    <property type="protein sequence ID" value="CAG8951817.1"/>
    <property type="molecule type" value="Genomic_DNA"/>
</dbReference>
<evidence type="ECO:0000256" key="5">
    <source>
        <dbReference type="ARBA" id="ARBA00022840"/>
    </source>
</evidence>
<dbReference type="OrthoDB" id="4062651at2759"/>
<dbReference type="Pfam" id="PF00069">
    <property type="entry name" value="Pkinase"/>
    <property type="match status" value="1"/>
</dbReference>
<dbReference type="PROSITE" id="PS50011">
    <property type="entry name" value="PROTEIN_KINASE_DOM"/>
    <property type="match status" value="1"/>
</dbReference>
<evidence type="ECO:0000313" key="9">
    <source>
        <dbReference type="Proteomes" id="UP000696280"/>
    </source>
</evidence>
<evidence type="ECO:0000259" key="7">
    <source>
        <dbReference type="PROSITE" id="PS50011"/>
    </source>
</evidence>
<dbReference type="PROSITE" id="PS00108">
    <property type="entry name" value="PROTEIN_KINASE_ST"/>
    <property type="match status" value="1"/>
</dbReference>
<evidence type="ECO:0000313" key="8">
    <source>
        <dbReference type="EMBL" id="CAG8951817.1"/>
    </source>
</evidence>
<feature type="region of interest" description="Disordered" evidence="6">
    <location>
        <begin position="588"/>
        <end position="614"/>
    </location>
</feature>
<evidence type="ECO:0000256" key="4">
    <source>
        <dbReference type="ARBA" id="ARBA00022777"/>
    </source>
</evidence>
<dbReference type="GO" id="GO:0004674">
    <property type="term" value="F:protein serine/threonine kinase activity"/>
    <property type="evidence" value="ECO:0007669"/>
    <property type="project" value="UniProtKB-EC"/>
</dbReference>
<dbReference type="GO" id="GO:0005524">
    <property type="term" value="F:ATP binding"/>
    <property type="evidence" value="ECO:0007669"/>
    <property type="project" value="UniProtKB-KW"/>
</dbReference>
<dbReference type="AlphaFoldDB" id="A0A9N9PRT9"/>
<dbReference type="GO" id="GO:0007059">
    <property type="term" value="P:chromosome segregation"/>
    <property type="evidence" value="ECO:0007669"/>
    <property type="project" value="TreeGrafter"/>
</dbReference>
<keyword evidence="3" id="KW-0547">Nucleotide-binding</keyword>
<feature type="region of interest" description="Disordered" evidence="6">
    <location>
        <begin position="393"/>
        <end position="419"/>
    </location>
</feature>
<dbReference type="CDD" id="cd00180">
    <property type="entry name" value="PKc"/>
    <property type="match status" value="1"/>
</dbReference>
<gene>
    <name evidence="8" type="ORF">HYFRA_00005621</name>
</gene>
<protein>
    <recommendedName>
        <fullName evidence="1">non-specific serine/threonine protein kinase</fullName>
        <ecNumber evidence="1">2.7.11.1</ecNumber>
    </recommendedName>
</protein>
<dbReference type="PANTHER" id="PTHR43671:SF13">
    <property type="entry name" value="SERINE_THREONINE-PROTEIN KINASE NEK2"/>
    <property type="match status" value="1"/>
</dbReference>
<evidence type="ECO:0000256" key="2">
    <source>
        <dbReference type="ARBA" id="ARBA00022679"/>
    </source>
</evidence>
<proteinExistence type="predicted"/>
<feature type="region of interest" description="Disordered" evidence="6">
    <location>
        <begin position="525"/>
        <end position="559"/>
    </location>
</feature>
<dbReference type="SUPFAM" id="SSF56112">
    <property type="entry name" value="Protein kinase-like (PK-like)"/>
    <property type="match status" value="1"/>
</dbReference>
<keyword evidence="4" id="KW-0418">Kinase</keyword>
<dbReference type="SMART" id="SM00220">
    <property type="entry name" value="S_TKc"/>
    <property type="match status" value="1"/>
</dbReference>
<dbReference type="EC" id="2.7.11.1" evidence="1"/>
<dbReference type="InterPro" id="IPR000719">
    <property type="entry name" value="Prot_kinase_dom"/>
</dbReference>
<dbReference type="InterPro" id="IPR050660">
    <property type="entry name" value="NEK_Ser/Thr_kinase"/>
</dbReference>
<keyword evidence="5" id="KW-0067">ATP-binding</keyword>
<feature type="compositionally biased region" description="Low complexity" evidence="6">
    <location>
        <begin position="594"/>
        <end position="614"/>
    </location>
</feature>
<reference evidence="8" key="1">
    <citation type="submission" date="2021-07" db="EMBL/GenBank/DDBJ databases">
        <authorList>
            <person name="Durling M."/>
        </authorList>
    </citation>
    <scope>NUCLEOTIDE SEQUENCE</scope>
</reference>
<evidence type="ECO:0000256" key="1">
    <source>
        <dbReference type="ARBA" id="ARBA00012513"/>
    </source>
</evidence>
<keyword evidence="9" id="KW-1185">Reference proteome</keyword>
<dbReference type="PANTHER" id="PTHR43671">
    <property type="entry name" value="SERINE/THREONINE-PROTEIN KINASE NEK"/>
    <property type="match status" value="1"/>
</dbReference>
<dbReference type="InterPro" id="IPR008271">
    <property type="entry name" value="Ser/Thr_kinase_AS"/>
</dbReference>